<keyword evidence="5" id="KW-0001">2Fe-2S</keyword>
<dbReference type="EMBL" id="JTHE03000061">
    <property type="protein sequence ID" value="MCM1983332.1"/>
    <property type="molecule type" value="Genomic_DNA"/>
</dbReference>
<dbReference type="Pfam" id="PF00266">
    <property type="entry name" value="Aminotran_5"/>
    <property type="match status" value="1"/>
</dbReference>
<evidence type="ECO:0000256" key="11">
    <source>
        <dbReference type="RuleBase" id="RU004504"/>
    </source>
</evidence>
<dbReference type="EC" id="2.8.1.7" evidence="3"/>
<dbReference type="GO" id="GO:0031071">
    <property type="term" value="F:cysteine desulfurase activity"/>
    <property type="evidence" value="ECO:0007669"/>
    <property type="project" value="UniProtKB-EC"/>
</dbReference>
<evidence type="ECO:0000313" key="13">
    <source>
        <dbReference type="EMBL" id="MCM1983332.1"/>
    </source>
</evidence>
<dbReference type="GO" id="GO:0008483">
    <property type="term" value="F:transaminase activity"/>
    <property type="evidence" value="ECO:0007669"/>
    <property type="project" value="UniProtKB-KW"/>
</dbReference>
<evidence type="ECO:0000256" key="10">
    <source>
        <dbReference type="ARBA" id="ARBA00050776"/>
    </source>
</evidence>
<feature type="domain" description="Aminotransferase class V" evidence="12">
    <location>
        <begin position="11"/>
        <end position="369"/>
    </location>
</feature>
<proteinExistence type="inferred from homology"/>
<comment type="caution">
    <text evidence="13">The sequence shown here is derived from an EMBL/GenBank/DDBJ whole genome shotgun (WGS) entry which is preliminary data.</text>
</comment>
<evidence type="ECO:0000256" key="2">
    <source>
        <dbReference type="ARBA" id="ARBA00006490"/>
    </source>
</evidence>
<gene>
    <name evidence="13" type="ORF">QQ91_0010945</name>
</gene>
<keyword evidence="9" id="KW-0411">Iron-sulfur</keyword>
<evidence type="ECO:0000256" key="5">
    <source>
        <dbReference type="ARBA" id="ARBA00022714"/>
    </source>
</evidence>
<dbReference type="PANTHER" id="PTHR11601">
    <property type="entry name" value="CYSTEINE DESULFURYLASE FAMILY MEMBER"/>
    <property type="match status" value="1"/>
</dbReference>
<comment type="catalytic activity">
    <reaction evidence="10">
        <text>(sulfur carrier)-H + L-cysteine = (sulfur carrier)-SH + L-alanine</text>
        <dbReference type="Rhea" id="RHEA:43892"/>
        <dbReference type="Rhea" id="RHEA-COMP:14737"/>
        <dbReference type="Rhea" id="RHEA-COMP:14739"/>
        <dbReference type="ChEBI" id="CHEBI:29917"/>
        <dbReference type="ChEBI" id="CHEBI:35235"/>
        <dbReference type="ChEBI" id="CHEBI:57972"/>
        <dbReference type="ChEBI" id="CHEBI:64428"/>
        <dbReference type="EC" id="2.8.1.7"/>
    </reaction>
</comment>
<keyword evidence="6" id="KW-0479">Metal-binding</keyword>
<protein>
    <recommendedName>
        <fullName evidence="3">cysteine desulfurase</fullName>
        <ecNumber evidence="3">2.8.1.7</ecNumber>
    </recommendedName>
</protein>
<evidence type="ECO:0000259" key="12">
    <source>
        <dbReference type="Pfam" id="PF00266"/>
    </source>
</evidence>
<evidence type="ECO:0000256" key="6">
    <source>
        <dbReference type="ARBA" id="ARBA00022723"/>
    </source>
</evidence>
<evidence type="ECO:0000256" key="8">
    <source>
        <dbReference type="ARBA" id="ARBA00023004"/>
    </source>
</evidence>
<keyword evidence="8" id="KW-0408">Iron</keyword>
<organism evidence="13 14">
    <name type="scientific">Lyngbya confervoides BDU141951</name>
    <dbReference type="NCBI Taxonomy" id="1574623"/>
    <lineage>
        <taxon>Bacteria</taxon>
        <taxon>Bacillati</taxon>
        <taxon>Cyanobacteriota</taxon>
        <taxon>Cyanophyceae</taxon>
        <taxon>Oscillatoriophycideae</taxon>
        <taxon>Oscillatoriales</taxon>
        <taxon>Microcoleaceae</taxon>
        <taxon>Lyngbya</taxon>
    </lineage>
</organism>
<dbReference type="RefSeq" id="WP_166275018.1">
    <property type="nucleotide sequence ID" value="NZ_JTHE03000061.1"/>
</dbReference>
<evidence type="ECO:0000313" key="14">
    <source>
        <dbReference type="Proteomes" id="UP000031561"/>
    </source>
</evidence>
<dbReference type="PROSITE" id="PS00595">
    <property type="entry name" value="AA_TRANSFER_CLASS_5"/>
    <property type="match status" value="1"/>
</dbReference>
<keyword evidence="14" id="KW-1185">Reference proteome</keyword>
<dbReference type="GO" id="GO:0046872">
    <property type="term" value="F:metal ion binding"/>
    <property type="evidence" value="ECO:0007669"/>
    <property type="project" value="UniProtKB-KW"/>
</dbReference>
<accession>A0ABD4T485</accession>
<sequence>MSRSADRPWPIYLDGMATTPVDERVIAAMLPYLHTYPGNPASLSHAQGWQAAAAVKQARRTIAKALHAQPEEIIFTSGATESNNLAIKGVAERYLAKGRHLVTVQTEHSAVLAPCRYLETLGFEVTYLGVDSQGLLDMGELERSLRPDTVLVSVMAANNEIGVLQPLAEIGAICRERGILFHTDAAQAIAKVPLDVVAQKIDLLSITGHKLYGPKGIGALYLRRSVRLAPQLHGGEQERGVRSGTLATHQIMGLATAIDLGLAEQAREQARLIQLRNALWQDLQTLGGVYRNGHPTRCLPGCLSVSFAGVDGSALILAVQKAIAVSSGSACSSGKSAPSPVLRALGRPARLAQATLRFGMGRFTTAEEIAEAGQGVREAVTSLRAAVRP</sequence>
<keyword evidence="13" id="KW-0032">Aminotransferase</keyword>
<reference evidence="13 14" key="1">
    <citation type="journal article" date="2015" name="Genome Announc.">
        <title>Draft Genome Sequence of Filamentous Marine Cyanobacterium Lyngbya confervoides Strain BDU141951.</title>
        <authorList>
            <person name="Chandrababunaidu M.M."/>
            <person name="Sen D."/>
            <person name="Tripathy S."/>
        </authorList>
    </citation>
    <scope>NUCLEOTIDE SEQUENCE [LARGE SCALE GENOMIC DNA]</scope>
    <source>
        <strain evidence="13 14">BDU141951</strain>
    </source>
</reference>
<dbReference type="FunFam" id="3.40.640.10:FF:000003">
    <property type="entry name" value="Cysteine desulfurase IscS"/>
    <property type="match status" value="1"/>
</dbReference>
<dbReference type="Gene3D" id="3.40.640.10">
    <property type="entry name" value="Type I PLP-dependent aspartate aminotransferase-like (Major domain)"/>
    <property type="match status" value="1"/>
</dbReference>
<name>A0ABD4T485_9CYAN</name>
<evidence type="ECO:0000256" key="9">
    <source>
        <dbReference type="ARBA" id="ARBA00023014"/>
    </source>
</evidence>
<dbReference type="InterPro" id="IPR020578">
    <property type="entry name" value="Aminotrans_V_PyrdxlP_BS"/>
</dbReference>
<dbReference type="Proteomes" id="UP000031561">
    <property type="component" value="Unassembled WGS sequence"/>
</dbReference>
<keyword evidence="4" id="KW-0808">Transferase</keyword>
<dbReference type="PIRSF" id="PIRSF005572">
    <property type="entry name" value="NifS"/>
    <property type="match status" value="1"/>
</dbReference>
<evidence type="ECO:0000256" key="7">
    <source>
        <dbReference type="ARBA" id="ARBA00022898"/>
    </source>
</evidence>
<dbReference type="Gene3D" id="3.90.1150.10">
    <property type="entry name" value="Aspartate Aminotransferase, domain 1"/>
    <property type="match status" value="1"/>
</dbReference>
<comment type="cofactor">
    <cofactor evidence="1 11">
        <name>pyridoxal 5'-phosphate</name>
        <dbReference type="ChEBI" id="CHEBI:597326"/>
    </cofactor>
</comment>
<comment type="similarity">
    <text evidence="2">Belongs to the class-V pyridoxal-phosphate-dependent aminotransferase family. NifS/IscS subfamily.</text>
</comment>
<dbReference type="AlphaFoldDB" id="A0ABD4T485"/>
<evidence type="ECO:0000256" key="4">
    <source>
        <dbReference type="ARBA" id="ARBA00022679"/>
    </source>
</evidence>
<evidence type="ECO:0000256" key="3">
    <source>
        <dbReference type="ARBA" id="ARBA00012239"/>
    </source>
</evidence>
<dbReference type="InterPro" id="IPR016454">
    <property type="entry name" value="Cysteine_dSase"/>
</dbReference>
<dbReference type="InterPro" id="IPR015422">
    <property type="entry name" value="PyrdxlP-dep_Trfase_small"/>
</dbReference>
<dbReference type="InterPro" id="IPR000192">
    <property type="entry name" value="Aminotrans_V_dom"/>
</dbReference>
<dbReference type="InterPro" id="IPR015421">
    <property type="entry name" value="PyrdxlP-dep_Trfase_major"/>
</dbReference>
<dbReference type="InterPro" id="IPR015424">
    <property type="entry name" value="PyrdxlP-dep_Trfase"/>
</dbReference>
<dbReference type="GO" id="GO:0051537">
    <property type="term" value="F:2 iron, 2 sulfur cluster binding"/>
    <property type="evidence" value="ECO:0007669"/>
    <property type="project" value="UniProtKB-KW"/>
</dbReference>
<evidence type="ECO:0000256" key="1">
    <source>
        <dbReference type="ARBA" id="ARBA00001933"/>
    </source>
</evidence>
<dbReference type="SUPFAM" id="SSF53383">
    <property type="entry name" value="PLP-dependent transferases"/>
    <property type="match status" value="1"/>
</dbReference>
<keyword evidence="7" id="KW-0663">Pyridoxal phosphate</keyword>
<dbReference type="PANTHER" id="PTHR11601:SF34">
    <property type="entry name" value="CYSTEINE DESULFURASE"/>
    <property type="match status" value="1"/>
</dbReference>